<keyword evidence="2" id="KW-1185">Reference proteome</keyword>
<dbReference type="EMBL" id="JAHRIM010032625">
    <property type="protein sequence ID" value="MEQ2265507.1"/>
    <property type="molecule type" value="Genomic_DNA"/>
</dbReference>
<name>A0ABV0WAJ5_9TELE</name>
<protein>
    <submittedName>
        <fullName evidence="1">Uncharacterized protein</fullName>
    </submittedName>
</protein>
<evidence type="ECO:0000313" key="2">
    <source>
        <dbReference type="Proteomes" id="UP001444071"/>
    </source>
</evidence>
<organism evidence="1 2">
    <name type="scientific">Xenotaenia resolanae</name>
    <dbReference type="NCBI Taxonomy" id="208358"/>
    <lineage>
        <taxon>Eukaryota</taxon>
        <taxon>Metazoa</taxon>
        <taxon>Chordata</taxon>
        <taxon>Craniata</taxon>
        <taxon>Vertebrata</taxon>
        <taxon>Euteleostomi</taxon>
        <taxon>Actinopterygii</taxon>
        <taxon>Neopterygii</taxon>
        <taxon>Teleostei</taxon>
        <taxon>Neoteleostei</taxon>
        <taxon>Acanthomorphata</taxon>
        <taxon>Ovalentaria</taxon>
        <taxon>Atherinomorphae</taxon>
        <taxon>Cyprinodontiformes</taxon>
        <taxon>Goodeidae</taxon>
        <taxon>Xenotaenia</taxon>
    </lineage>
</organism>
<gene>
    <name evidence="1" type="ORF">XENORESO_008140</name>
</gene>
<dbReference type="Proteomes" id="UP001444071">
    <property type="component" value="Unassembled WGS sequence"/>
</dbReference>
<accession>A0ABV0WAJ5</accession>
<sequence length="110" mass="11862">MDAREDMENLLSVIFIFWGGLMVGPEGDTCADTAVPDQKEGQLKEAPPWKTKRGVCQRSRKRARQSICHHTSICSLSSCRQALSQPAATSRGCSMTCGGAKAFQGEGVSL</sequence>
<proteinExistence type="predicted"/>
<comment type="caution">
    <text evidence="1">The sequence shown here is derived from an EMBL/GenBank/DDBJ whole genome shotgun (WGS) entry which is preliminary data.</text>
</comment>
<reference evidence="1 2" key="1">
    <citation type="submission" date="2021-06" db="EMBL/GenBank/DDBJ databases">
        <authorList>
            <person name="Palmer J.M."/>
        </authorList>
    </citation>
    <scope>NUCLEOTIDE SEQUENCE [LARGE SCALE GENOMIC DNA]</scope>
    <source>
        <strain evidence="1 2">XR_2019</strain>
        <tissue evidence="1">Muscle</tissue>
    </source>
</reference>
<evidence type="ECO:0000313" key="1">
    <source>
        <dbReference type="EMBL" id="MEQ2265507.1"/>
    </source>
</evidence>